<dbReference type="GeneID" id="61187132"/>
<feature type="site" description="Lowers pKa of active site Tyr" evidence="6">
    <location>
        <position position="77"/>
    </location>
</feature>
<evidence type="ECO:0000256" key="4">
    <source>
        <dbReference type="PIRSR" id="PIRSR000097-1"/>
    </source>
</evidence>
<sequence length="286" mass="31755">MSLTDTYTLNNGVKIPVIGFGTWQSADGDVAYQAVKWALEAGYRHIDTAAIYGNEQSVGRAIKDSGIAREDLFITTKLWNDSHSYDATNKALETSLNKLGIDYVDLYLIHWPNPHDVRQKDEEAWQAANADTWRAFEAAYQAGKAKAIGVSNFQIHHLEALAKTQKIAPMVNQNFLNPSDGQAELVAYNTAHGMLNEAYSPLGTGKLINLPQVNALSEKYGKSVPQILIRWSLEKGFLPLPKSTHKEFIEANANVFDFSLTTEEVDQLDKLSGVNDVHTDADKIQF</sequence>
<dbReference type="PIRSF" id="PIRSF000097">
    <property type="entry name" value="AKR"/>
    <property type="match status" value="1"/>
</dbReference>
<gene>
    <name evidence="8" type="ORF">FGL89_05185</name>
</gene>
<protein>
    <submittedName>
        <fullName evidence="8">Aldo/keto reductase</fullName>
    </submittedName>
</protein>
<dbReference type="PANTHER" id="PTHR43827">
    <property type="entry name" value="2,5-DIKETO-D-GLUCONIC ACID REDUCTASE"/>
    <property type="match status" value="1"/>
</dbReference>
<feature type="binding site" evidence="5">
    <location>
        <position position="110"/>
    </location>
    <ligand>
        <name>substrate</name>
    </ligand>
</feature>
<dbReference type="FunFam" id="3.20.20.100:FF:000015">
    <property type="entry name" value="Oxidoreductase, aldo/keto reductase family"/>
    <property type="match status" value="1"/>
</dbReference>
<dbReference type="PANTHER" id="PTHR43827:SF3">
    <property type="entry name" value="NADP-DEPENDENT OXIDOREDUCTASE DOMAIN-CONTAINING PROTEIN"/>
    <property type="match status" value="1"/>
</dbReference>
<reference evidence="8 9" key="1">
    <citation type="submission" date="2019-06" db="EMBL/GenBank/DDBJ databases">
        <title>Genome analyses of bacteria isolated from kimchi.</title>
        <authorList>
            <person name="Lee S."/>
            <person name="Ahn S."/>
            <person name="Roh S."/>
        </authorList>
    </citation>
    <scope>NUCLEOTIDE SEQUENCE [LARGE SCALE GENOMIC DNA]</scope>
    <source>
        <strain evidence="8 9">CBA3620</strain>
    </source>
</reference>
<dbReference type="RefSeq" id="WP_014975010.1">
    <property type="nucleotide sequence ID" value="NZ_CP042374.1"/>
</dbReference>
<keyword evidence="2" id="KW-0521">NADP</keyword>
<dbReference type="CDD" id="cd19071">
    <property type="entry name" value="AKR_AKR1-5-like"/>
    <property type="match status" value="1"/>
</dbReference>
<dbReference type="InterPro" id="IPR018170">
    <property type="entry name" value="Aldo/ket_reductase_CS"/>
</dbReference>
<organism evidence="8 9">
    <name type="scientific">Leuconostoc carnosum</name>
    <dbReference type="NCBI Taxonomy" id="1252"/>
    <lineage>
        <taxon>Bacteria</taxon>
        <taxon>Bacillati</taxon>
        <taxon>Bacillota</taxon>
        <taxon>Bacilli</taxon>
        <taxon>Lactobacillales</taxon>
        <taxon>Lactobacillaceae</taxon>
        <taxon>Leuconostoc</taxon>
    </lineage>
</organism>
<evidence type="ECO:0000256" key="3">
    <source>
        <dbReference type="ARBA" id="ARBA00023002"/>
    </source>
</evidence>
<dbReference type="Pfam" id="PF00248">
    <property type="entry name" value="Aldo_ket_red"/>
    <property type="match status" value="1"/>
</dbReference>
<evidence type="ECO:0000313" key="8">
    <source>
        <dbReference type="EMBL" id="QEA33556.1"/>
    </source>
</evidence>
<dbReference type="PROSITE" id="PS00062">
    <property type="entry name" value="ALDOKETO_REDUCTASE_2"/>
    <property type="match status" value="1"/>
</dbReference>
<evidence type="ECO:0000256" key="6">
    <source>
        <dbReference type="PIRSR" id="PIRSR000097-3"/>
    </source>
</evidence>
<proteinExistence type="inferred from homology"/>
<evidence type="ECO:0000256" key="2">
    <source>
        <dbReference type="ARBA" id="ARBA00022857"/>
    </source>
</evidence>
<evidence type="ECO:0000313" key="9">
    <source>
        <dbReference type="Proteomes" id="UP000321332"/>
    </source>
</evidence>
<evidence type="ECO:0000256" key="5">
    <source>
        <dbReference type="PIRSR" id="PIRSR000097-2"/>
    </source>
</evidence>
<evidence type="ECO:0000256" key="1">
    <source>
        <dbReference type="ARBA" id="ARBA00007905"/>
    </source>
</evidence>
<dbReference type="PRINTS" id="PR00069">
    <property type="entry name" value="ALDKETRDTASE"/>
</dbReference>
<dbReference type="Gene3D" id="3.20.20.100">
    <property type="entry name" value="NADP-dependent oxidoreductase domain"/>
    <property type="match status" value="1"/>
</dbReference>
<dbReference type="PROSITE" id="PS00798">
    <property type="entry name" value="ALDOKETO_REDUCTASE_1"/>
    <property type="match status" value="1"/>
</dbReference>
<dbReference type="Proteomes" id="UP000321332">
    <property type="component" value="Chromosome"/>
</dbReference>
<keyword evidence="3" id="KW-0560">Oxidoreductase</keyword>
<dbReference type="InterPro" id="IPR023210">
    <property type="entry name" value="NADP_OxRdtase_dom"/>
</dbReference>
<name>A0AAE6ILW2_LEUCA</name>
<dbReference type="SUPFAM" id="SSF51430">
    <property type="entry name" value="NAD(P)-linked oxidoreductase"/>
    <property type="match status" value="1"/>
</dbReference>
<dbReference type="InterPro" id="IPR036812">
    <property type="entry name" value="NAD(P)_OxRdtase_dom_sf"/>
</dbReference>
<evidence type="ECO:0000259" key="7">
    <source>
        <dbReference type="Pfam" id="PF00248"/>
    </source>
</evidence>
<feature type="domain" description="NADP-dependent oxidoreductase" evidence="7">
    <location>
        <begin position="18"/>
        <end position="271"/>
    </location>
</feature>
<dbReference type="InterPro" id="IPR020471">
    <property type="entry name" value="AKR"/>
</dbReference>
<dbReference type="EMBL" id="CP042374">
    <property type="protein sequence ID" value="QEA33556.1"/>
    <property type="molecule type" value="Genomic_DNA"/>
</dbReference>
<comment type="similarity">
    <text evidence="1">Belongs to the aldo/keto reductase family.</text>
</comment>
<dbReference type="GO" id="GO:0016616">
    <property type="term" value="F:oxidoreductase activity, acting on the CH-OH group of donors, NAD or NADP as acceptor"/>
    <property type="evidence" value="ECO:0007669"/>
    <property type="project" value="UniProtKB-ARBA"/>
</dbReference>
<feature type="active site" description="Proton donor" evidence="4">
    <location>
        <position position="52"/>
    </location>
</feature>
<dbReference type="AlphaFoldDB" id="A0AAE6ILW2"/>
<accession>A0AAE6ILW2</accession>
<dbReference type="OMA" id="MVNQIFL"/>